<sequence length="261" mass="28201">MDLSRQRELARQLADLRREGRQQSGLDERLVPPDADTAYHVAQMVEEELGWDVVGWKIAGMKSGLQRQLRISSPIYGRVFAPLIKNSPASVEHARQCSPIPEVEFQARLGADLPPRAKPYTVDEVGEAVVSLHPGIELAECRFIHDAAFPPMPAIMADGSGSGTIVLGEPIADWRSRDVATQDVVLNCNGIERRRGSAAEAIDHPLVPLAWLANELSRTGIGLKAGQTISTGTLTGMLRPKAGETYVADFGPLGSVSATYS</sequence>
<proteinExistence type="predicted"/>
<dbReference type="OrthoDB" id="9792137at2"/>
<dbReference type="InterPro" id="IPR036663">
    <property type="entry name" value="Fumarylacetoacetase_C_sf"/>
</dbReference>
<dbReference type="Pfam" id="PF01557">
    <property type="entry name" value="FAA_hydrolase"/>
    <property type="match status" value="1"/>
</dbReference>
<evidence type="ECO:0000313" key="3">
    <source>
        <dbReference type="EMBL" id="KRP92338.1"/>
    </source>
</evidence>
<dbReference type="PANTHER" id="PTHR30143">
    <property type="entry name" value="ACID HYDRATASE"/>
    <property type="match status" value="1"/>
</dbReference>
<name>A0A0R3C468_9BRAD</name>
<dbReference type="PANTHER" id="PTHR30143:SF0">
    <property type="entry name" value="2-KETO-4-PENTENOATE HYDRATASE"/>
    <property type="match status" value="1"/>
</dbReference>
<keyword evidence="1" id="KW-0456">Lyase</keyword>
<dbReference type="EMBL" id="LJYF01000031">
    <property type="protein sequence ID" value="KRP92338.1"/>
    <property type="molecule type" value="Genomic_DNA"/>
</dbReference>
<protein>
    <submittedName>
        <fullName evidence="3">Hydratase</fullName>
    </submittedName>
</protein>
<dbReference type="InterPro" id="IPR011234">
    <property type="entry name" value="Fumarylacetoacetase-like_C"/>
</dbReference>
<dbReference type="STRING" id="108015.GA0061099_1004598"/>
<evidence type="ECO:0000256" key="1">
    <source>
        <dbReference type="ARBA" id="ARBA00023239"/>
    </source>
</evidence>
<dbReference type="InterPro" id="IPR050772">
    <property type="entry name" value="Hydratase-Decarb/MhpD_sf"/>
</dbReference>
<reference evidence="3 4" key="1">
    <citation type="submission" date="2015-09" db="EMBL/GenBank/DDBJ databases">
        <title>Draft Genome Sequence of the Strain BR 3267 (Bradyrhizobium yuanmingense) recommended as inoculant for cowpea in Brazil.</title>
        <authorList>
            <person name="Simoes-Araujo J.L."/>
            <person name="Zilli J.E."/>
        </authorList>
    </citation>
    <scope>NUCLEOTIDE SEQUENCE [LARGE SCALE GENOMIC DNA]</scope>
    <source>
        <strain evidence="3 4">BR3267</strain>
    </source>
</reference>
<dbReference type="GO" id="GO:0008684">
    <property type="term" value="F:2-oxopent-4-enoate hydratase activity"/>
    <property type="evidence" value="ECO:0007669"/>
    <property type="project" value="TreeGrafter"/>
</dbReference>
<dbReference type="RefSeq" id="WP_057029021.1">
    <property type="nucleotide sequence ID" value="NZ_LJYF01000031.1"/>
</dbReference>
<gene>
    <name evidence="3" type="ORF">AOQ72_29625</name>
</gene>
<organism evidence="3 4">
    <name type="scientific">Bradyrhizobium yuanmingense</name>
    <dbReference type="NCBI Taxonomy" id="108015"/>
    <lineage>
        <taxon>Bacteria</taxon>
        <taxon>Pseudomonadati</taxon>
        <taxon>Pseudomonadota</taxon>
        <taxon>Alphaproteobacteria</taxon>
        <taxon>Hyphomicrobiales</taxon>
        <taxon>Nitrobacteraceae</taxon>
        <taxon>Bradyrhizobium</taxon>
    </lineage>
</organism>
<dbReference type="Proteomes" id="UP000051380">
    <property type="component" value="Unassembled WGS sequence"/>
</dbReference>
<dbReference type="SUPFAM" id="SSF56529">
    <property type="entry name" value="FAH"/>
    <property type="match status" value="1"/>
</dbReference>
<evidence type="ECO:0000259" key="2">
    <source>
        <dbReference type="Pfam" id="PF01557"/>
    </source>
</evidence>
<dbReference type="Gene3D" id="3.90.850.10">
    <property type="entry name" value="Fumarylacetoacetase-like, C-terminal domain"/>
    <property type="match status" value="1"/>
</dbReference>
<feature type="domain" description="Fumarylacetoacetase-like C-terminal" evidence="2">
    <location>
        <begin position="102"/>
        <end position="257"/>
    </location>
</feature>
<comment type="caution">
    <text evidence="3">The sequence shown here is derived from an EMBL/GenBank/DDBJ whole genome shotgun (WGS) entry which is preliminary data.</text>
</comment>
<dbReference type="GO" id="GO:0005737">
    <property type="term" value="C:cytoplasm"/>
    <property type="evidence" value="ECO:0007669"/>
    <property type="project" value="TreeGrafter"/>
</dbReference>
<evidence type="ECO:0000313" key="4">
    <source>
        <dbReference type="Proteomes" id="UP000051380"/>
    </source>
</evidence>
<accession>A0A0R3C468</accession>
<dbReference type="AlphaFoldDB" id="A0A0R3C468"/>